<name>A0A086J021_NEMA1</name>
<keyword evidence="4" id="KW-0479">Metal-binding</keyword>
<evidence type="ECO:0000256" key="2">
    <source>
        <dbReference type="ARBA" id="ARBA00022679"/>
    </source>
</evidence>
<comment type="similarity">
    <text evidence="1">Belongs to the sirtuin family. Class I subfamily.</text>
</comment>
<dbReference type="PANTHER" id="PTHR11085:SF8">
    <property type="entry name" value="NAD-DEPENDENT HISTONE DEACETYLASE HST3"/>
    <property type="match status" value="1"/>
</dbReference>
<dbReference type="GO" id="GO:0046872">
    <property type="term" value="F:metal ion binding"/>
    <property type="evidence" value="ECO:0007669"/>
    <property type="project" value="UniProtKB-KW"/>
</dbReference>
<dbReference type="EMBL" id="AKIJ01000005">
    <property type="protein sequence ID" value="KFG25489.1"/>
    <property type="molecule type" value="Genomic_DNA"/>
</dbReference>
<dbReference type="Gene3D" id="3.40.50.1220">
    <property type="entry name" value="TPP-binding domain"/>
    <property type="match status" value="1"/>
</dbReference>
<dbReference type="GO" id="GO:0070403">
    <property type="term" value="F:NAD+ binding"/>
    <property type="evidence" value="ECO:0007669"/>
    <property type="project" value="InterPro"/>
</dbReference>
<proteinExistence type="inferred from homology"/>
<keyword evidence="4" id="KW-0862">Zinc</keyword>
<dbReference type="HOGENOM" id="CLU_021544_1_0_1"/>
<dbReference type="GeneID" id="77677237"/>
<dbReference type="InterPro" id="IPR026591">
    <property type="entry name" value="Sirtuin_cat_small_dom_sf"/>
</dbReference>
<keyword evidence="7" id="KW-1185">Reference proteome</keyword>
<feature type="binding site" evidence="4">
    <location>
        <position position="181"/>
    </location>
    <ligand>
        <name>Zn(2+)</name>
        <dbReference type="ChEBI" id="CHEBI:29105"/>
    </ligand>
</feature>
<dbReference type="SUPFAM" id="SSF52467">
    <property type="entry name" value="DHS-like NAD/FAD-binding domain"/>
    <property type="match status" value="1"/>
</dbReference>
<feature type="binding site" evidence="4">
    <location>
        <position position="142"/>
    </location>
    <ligand>
        <name>Zn(2+)</name>
        <dbReference type="ChEBI" id="CHEBI:29105"/>
    </ligand>
</feature>
<dbReference type="PROSITE" id="PS50305">
    <property type="entry name" value="SIRTUIN"/>
    <property type="match status" value="1"/>
</dbReference>
<feature type="active site" description="Proton acceptor" evidence="4">
    <location>
        <position position="134"/>
    </location>
</feature>
<dbReference type="InterPro" id="IPR029035">
    <property type="entry name" value="DHS-like_NAD/FAD-binding_dom"/>
</dbReference>
<reference evidence="6 7" key="1">
    <citation type="journal article" date="2014" name="Genome Announc.">
        <title>Genome Sequence of the Microsporidian Species Nematocida sp1 Strain ERTm6 (ATCC PRA-372).</title>
        <authorList>
            <person name="Bakowski M.A."/>
            <person name="Priest M."/>
            <person name="Young S."/>
            <person name="Cuomo C.A."/>
            <person name="Troemel E.R."/>
        </authorList>
    </citation>
    <scope>NUCLEOTIDE SEQUENCE [LARGE SCALE GENOMIC DNA]</scope>
    <source>
        <strain evidence="6 7">ERTm6</strain>
    </source>
</reference>
<evidence type="ECO:0000256" key="3">
    <source>
        <dbReference type="ARBA" id="ARBA00023027"/>
    </source>
</evidence>
<sequence length="328" mass="37048">MKTLNIECAFLYLKLASLLRKTKTSFITGAGISTSAGIPDFRSENGLFKEIKKKYGYSGEDIFTYSIVHGNEQAMEIYIDLISRLKTALATVLPTPTHKMLTHVQRMHKSTIYTQNIDGLEQKAGISENIHYLHGSLENLLCTHCHHCTPYILEYDLAKRIKCTVCVKRNAKRIEEGKRRCPIGTLLPDIVLYGGPHDTFKTAEAVTKEKDTSLLIVMGTSLKVYGVKNLLKTLSKTVKTNQGIRVYVGIEPPAKPMQIYFDYWIEGKCDVFSDLLMDAIHGPMLLKQMHKVNKMDGVIESLRRLSIDPKFDPTLSYRPICTSKNIKS</sequence>
<dbReference type="InterPro" id="IPR026590">
    <property type="entry name" value="Ssirtuin_cat_dom"/>
</dbReference>
<evidence type="ECO:0000313" key="7">
    <source>
        <dbReference type="Proteomes" id="UP000054524"/>
    </source>
</evidence>
<dbReference type="GO" id="GO:0005634">
    <property type="term" value="C:nucleus"/>
    <property type="evidence" value="ECO:0007669"/>
    <property type="project" value="TreeGrafter"/>
</dbReference>
<dbReference type="Proteomes" id="UP000054524">
    <property type="component" value="Unassembled WGS sequence"/>
</dbReference>
<dbReference type="Pfam" id="PF02146">
    <property type="entry name" value="SIR2"/>
    <property type="match status" value="1"/>
</dbReference>
<organism evidence="6 7">
    <name type="scientific">Nematocida ausubeli (strain ATCC PRA-371 / ERTm2)</name>
    <name type="common">Nematode killer fungus</name>
    <dbReference type="NCBI Taxonomy" id="1913371"/>
    <lineage>
        <taxon>Eukaryota</taxon>
        <taxon>Fungi</taxon>
        <taxon>Fungi incertae sedis</taxon>
        <taxon>Microsporidia</taxon>
        <taxon>Nematocida</taxon>
    </lineage>
</organism>
<dbReference type="OrthoDB" id="2919105at2759"/>
<feature type="binding site" evidence="4">
    <location>
        <position position="163"/>
    </location>
    <ligand>
        <name>Zn(2+)</name>
        <dbReference type="ChEBI" id="CHEBI:29105"/>
    </ligand>
</feature>
<evidence type="ECO:0000256" key="4">
    <source>
        <dbReference type="PROSITE-ProRule" id="PRU00236"/>
    </source>
</evidence>
<keyword evidence="2" id="KW-0808">Transferase</keyword>
<accession>A0A086J021</accession>
<dbReference type="RefSeq" id="XP_052904044.1">
    <property type="nucleotide sequence ID" value="XM_053049873.1"/>
</dbReference>
<comment type="caution">
    <text evidence="6">The sequence shown here is derived from an EMBL/GenBank/DDBJ whole genome shotgun (WGS) entry which is preliminary data.</text>
</comment>
<dbReference type="Gene3D" id="3.30.1600.10">
    <property type="entry name" value="SIR2/SIRT2 'Small Domain"/>
    <property type="match status" value="1"/>
</dbReference>
<dbReference type="InterPro" id="IPR050134">
    <property type="entry name" value="NAD-dep_sirtuin_deacylases"/>
</dbReference>
<feature type="binding site" evidence="4">
    <location>
        <position position="145"/>
    </location>
    <ligand>
        <name>Zn(2+)</name>
        <dbReference type="ChEBI" id="CHEBI:29105"/>
    </ligand>
</feature>
<dbReference type="GO" id="GO:0017136">
    <property type="term" value="F:histone deacetylase activity, NAD-dependent"/>
    <property type="evidence" value="ECO:0007669"/>
    <property type="project" value="TreeGrafter"/>
</dbReference>
<feature type="domain" description="Deacetylase sirtuin-type" evidence="5">
    <location>
        <begin position="1"/>
        <end position="314"/>
    </location>
</feature>
<dbReference type="InterPro" id="IPR003000">
    <property type="entry name" value="Sirtuin"/>
</dbReference>
<evidence type="ECO:0000313" key="6">
    <source>
        <dbReference type="EMBL" id="KFG25489.1"/>
    </source>
</evidence>
<evidence type="ECO:0000259" key="5">
    <source>
        <dbReference type="PROSITE" id="PS50305"/>
    </source>
</evidence>
<gene>
    <name evidence="6" type="ORF">NESG_02264</name>
</gene>
<dbReference type="PANTHER" id="PTHR11085">
    <property type="entry name" value="NAD-DEPENDENT PROTEIN DEACYLASE SIRTUIN-5, MITOCHONDRIAL-RELATED"/>
    <property type="match status" value="1"/>
</dbReference>
<protein>
    <recommendedName>
        <fullName evidence="5">Deacetylase sirtuin-type domain-containing protein</fullName>
    </recommendedName>
</protein>
<evidence type="ECO:0000256" key="1">
    <source>
        <dbReference type="ARBA" id="ARBA00006924"/>
    </source>
</evidence>
<dbReference type="AlphaFoldDB" id="A0A086J021"/>
<keyword evidence="3" id="KW-0520">NAD</keyword>